<evidence type="ECO:0000256" key="5">
    <source>
        <dbReference type="ARBA" id="ARBA00034496"/>
    </source>
</evidence>
<name>A0A0P1HWI3_9RHOB</name>
<evidence type="ECO:0000313" key="7">
    <source>
        <dbReference type="Proteomes" id="UP000051326"/>
    </source>
</evidence>
<dbReference type="GO" id="GO:0020037">
    <property type="term" value="F:heme binding"/>
    <property type="evidence" value="ECO:0007669"/>
    <property type="project" value="InterPro"/>
</dbReference>
<protein>
    <submittedName>
        <fullName evidence="6">Truncated BHb</fullName>
    </submittedName>
</protein>
<dbReference type="InterPro" id="IPR012292">
    <property type="entry name" value="Globin/Proto"/>
</dbReference>
<evidence type="ECO:0000256" key="3">
    <source>
        <dbReference type="ARBA" id="ARBA00022723"/>
    </source>
</evidence>
<dbReference type="RefSeq" id="WP_058285461.1">
    <property type="nucleotide sequence ID" value="NZ_CP081058.1"/>
</dbReference>
<keyword evidence="2" id="KW-0349">Heme</keyword>
<accession>A0A0P1HWI3</accession>
<sequence length="138" mass="15975">MAQKLIEQIGGEEMLRALVERFYDIVEETEAGAQIVKLHKRGHGMDHARIEQFNFLSGFMGGRRYYEEKHGHMDVKLMHAHVPITEEDAENWLKCMDQALADLSLDGPHVERLRQVFRRVAMMLVNDLAEWGEKRATA</sequence>
<dbReference type="Proteomes" id="UP000051326">
    <property type="component" value="Unassembled WGS sequence"/>
</dbReference>
<comment type="similarity">
    <text evidence="5">Belongs to the truncated hemoglobin family. Group II subfamily.</text>
</comment>
<dbReference type="PANTHER" id="PTHR47366">
    <property type="entry name" value="TWO-ON-TWO HEMOGLOBIN-3"/>
    <property type="match status" value="1"/>
</dbReference>
<dbReference type="GO" id="GO:0005344">
    <property type="term" value="F:oxygen carrier activity"/>
    <property type="evidence" value="ECO:0007669"/>
    <property type="project" value="InterPro"/>
</dbReference>
<dbReference type="STRING" id="1396826.PHA8399_01428"/>
<dbReference type="GO" id="GO:0046872">
    <property type="term" value="F:metal ion binding"/>
    <property type="evidence" value="ECO:0007669"/>
    <property type="project" value="UniProtKB-KW"/>
</dbReference>
<evidence type="ECO:0000313" key="6">
    <source>
        <dbReference type="EMBL" id="CUH99312.1"/>
    </source>
</evidence>
<dbReference type="PANTHER" id="PTHR47366:SF1">
    <property type="entry name" value="TWO-ON-TWO HEMOGLOBIN-3"/>
    <property type="match status" value="1"/>
</dbReference>
<dbReference type="Gene3D" id="1.10.490.10">
    <property type="entry name" value="Globins"/>
    <property type="match status" value="1"/>
</dbReference>
<organism evidence="6 7">
    <name type="scientific">Leisingera aquaemixtae</name>
    <dbReference type="NCBI Taxonomy" id="1396826"/>
    <lineage>
        <taxon>Bacteria</taxon>
        <taxon>Pseudomonadati</taxon>
        <taxon>Pseudomonadota</taxon>
        <taxon>Alphaproteobacteria</taxon>
        <taxon>Rhodobacterales</taxon>
        <taxon>Roseobacteraceae</taxon>
        <taxon>Leisingera</taxon>
    </lineage>
</organism>
<gene>
    <name evidence="6" type="primary">yjbI</name>
    <name evidence="6" type="ORF">PHA8399_01428</name>
</gene>
<dbReference type="SUPFAM" id="SSF46458">
    <property type="entry name" value="Globin-like"/>
    <property type="match status" value="1"/>
</dbReference>
<keyword evidence="3" id="KW-0479">Metal-binding</keyword>
<keyword evidence="4" id="KW-0408">Iron</keyword>
<dbReference type="EMBL" id="CYSR01000011">
    <property type="protein sequence ID" value="CUH99312.1"/>
    <property type="molecule type" value="Genomic_DNA"/>
</dbReference>
<dbReference type="InterPro" id="IPR001486">
    <property type="entry name" value="Hemoglobin_trunc"/>
</dbReference>
<evidence type="ECO:0000256" key="2">
    <source>
        <dbReference type="ARBA" id="ARBA00022617"/>
    </source>
</evidence>
<dbReference type="CDD" id="cd14773">
    <property type="entry name" value="TrHb2_PhHbO-like_O"/>
    <property type="match status" value="1"/>
</dbReference>
<evidence type="ECO:0000256" key="1">
    <source>
        <dbReference type="ARBA" id="ARBA00022448"/>
    </source>
</evidence>
<dbReference type="InterPro" id="IPR044203">
    <property type="entry name" value="GlbO/GLB3-like"/>
</dbReference>
<reference evidence="6 7" key="1">
    <citation type="submission" date="2015-09" db="EMBL/GenBank/DDBJ databases">
        <authorList>
            <consortium name="Swine Surveillance"/>
        </authorList>
    </citation>
    <scope>NUCLEOTIDE SEQUENCE [LARGE SCALE GENOMIC DNA]</scope>
    <source>
        <strain evidence="6 7">CECT 8399</strain>
    </source>
</reference>
<dbReference type="InterPro" id="IPR009050">
    <property type="entry name" value="Globin-like_sf"/>
</dbReference>
<dbReference type="AlphaFoldDB" id="A0A0P1HWI3"/>
<proteinExistence type="inferred from homology"/>
<evidence type="ECO:0000256" key="4">
    <source>
        <dbReference type="ARBA" id="ARBA00023004"/>
    </source>
</evidence>
<dbReference type="Pfam" id="PF01152">
    <property type="entry name" value="Bac_globin"/>
    <property type="match status" value="1"/>
</dbReference>
<keyword evidence="1" id="KW-0813">Transport</keyword>
<dbReference type="GO" id="GO:0019825">
    <property type="term" value="F:oxygen binding"/>
    <property type="evidence" value="ECO:0007669"/>
    <property type="project" value="InterPro"/>
</dbReference>